<evidence type="ECO:0000313" key="1">
    <source>
        <dbReference type="EMBL" id="CAL0303179.1"/>
    </source>
</evidence>
<dbReference type="AlphaFoldDB" id="A0AAV1W282"/>
<protein>
    <submittedName>
        <fullName evidence="1">Uncharacterized protein</fullName>
    </submittedName>
</protein>
<gene>
    <name evidence="1" type="ORF">LLUT_LOCUS4239</name>
</gene>
<evidence type="ECO:0000313" key="2">
    <source>
        <dbReference type="Proteomes" id="UP001497480"/>
    </source>
</evidence>
<dbReference type="EMBL" id="CAXHTB010000003">
    <property type="protein sequence ID" value="CAL0303179.1"/>
    <property type="molecule type" value="Genomic_DNA"/>
</dbReference>
<accession>A0AAV1W282</accession>
<reference evidence="1 2" key="1">
    <citation type="submission" date="2024-03" db="EMBL/GenBank/DDBJ databases">
        <authorList>
            <person name="Martinez-Hernandez J."/>
        </authorList>
    </citation>
    <scope>NUCLEOTIDE SEQUENCE [LARGE SCALE GENOMIC DNA]</scope>
</reference>
<dbReference type="Proteomes" id="UP001497480">
    <property type="component" value="Unassembled WGS sequence"/>
</dbReference>
<keyword evidence="2" id="KW-1185">Reference proteome</keyword>
<name>A0AAV1W282_LUPLU</name>
<organism evidence="1 2">
    <name type="scientific">Lupinus luteus</name>
    <name type="common">European yellow lupine</name>
    <dbReference type="NCBI Taxonomy" id="3873"/>
    <lineage>
        <taxon>Eukaryota</taxon>
        <taxon>Viridiplantae</taxon>
        <taxon>Streptophyta</taxon>
        <taxon>Embryophyta</taxon>
        <taxon>Tracheophyta</taxon>
        <taxon>Spermatophyta</taxon>
        <taxon>Magnoliopsida</taxon>
        <taxon>eudicotyledons</taxon>
        <taxon>Gunneridae</taxon>
        <taxon>Pentapetalae</taxon>
        <taxon>rosids</taxon>
        <taxon>fabids</taxon>
        <taxon>Fabales</taxon>
        <taxon>Fabaceae</taxon>
        <taxon>Papilionoideae</taxon>
        <taxon>50 kb inversion clade</taxon>
        <taxon>genistoids sensu lato</taxon>
        <taxon>core genistoids</taxon>
        <taxon>Genisteae</taxon>
        <taxon>Lupinus</taxon>
    </lineage>
</organism>
<proteinExistence type="predicted"/>
<comment type="caution">
    <text evidence="1">The sequence shown here is derived from an EMBL/GenBank/DDBJ whole genome shotgun (WGS) entry which is preliminary data.</text>
</comment>
<sequence>MYTQFTGFMSLESAVESNMFGCITSLLVKKYTHYNDEDSHDHDLTMRYPPNHRYYKVGDDEFLAYEQYESDDDAYAADLGKDEVVADDDTYVADNNRLQKETCHSSATGDKIAQNDIEPMTESNFNGGDRNMNVYSVRSPVENLIQWRKAIQESSPVRPLRSPIENRLWLRKATKASTVENLRQWTKAINAGNESKQSKQEHWCIQ</sequence>